<dbReference type="Gene3D" id="3.40.50.2300">
    <property type="match status" value="2"/>
</dbReference>
<dbReference type="RefSeq" id="WP_089747151.1">
    <property type="nucleotide sequence ID" value="NZ_FOGF01000028.1"/>
</dbReference>
<dbReference type="STRING" id="137733.SAMN05421767_12828"/>
<dbReference type="PROSITE" id="PS51257">
    <property type="entry name" value="PROKAR_LIPOPROTEIN"/>
    <property type="match status" value="1"/>
</dbReference>
<evidence type="ECO:0000313" key="9">
    <source>
        <dbReference type="Proteomes" id="UP000198556"/>
    </source>
</evidence>
<dbReference type="PANTHER" id="PTHR34296">
    <property type="entry name" value="TRANSCRIPTIONAL ACTIVATOR PROTEIN MED"/>
    <property type="match status" value="1"/>
</dbReference>
<evidence type="ECO:0000256" key="3">
    <source>
        <dbReference type="ARBA" id="ARBA00022475"/>
    </source>
</evidence>
<dbReference type="PANTHER" id="PTHR34296:SF2">
    <property type="entry name" value="ABC TRANSPORTER GUANOSINE-BINDING PROTEIN NUPN"/>
    <property type="match status" value="1"/>
</dbReference>
<protein>
    <submittedName>
        <fullName evidence="8">Nucleoside-binding protein</fullName>
    </submittedName>
</protein>
<dbReference type="OrthoDB" id="9784230at2"/>
<dbReference type="SUPFAM" id="SSF53822">
    <property type="entry name" value="Periplasmic binding protein-like I"/>
    <property type="match status" value="1"/>
</dbReference>
<sequence length="344" mass="37138">MDKKIIKTGILVIGLLSLSACHDKKIMTVEPRVTAAIVTDVAGIDDKSFNQGAWEGLTEWGKQNGLKQGAHGYNYFESDSESDYVRNFNMAVQTEYDLIFGIGYKLEKSIKEVAELNPVHHFVAIDSVIDLPNVTSVTFRDNEAAFLAGVAAAETTKTNQVGFIGGIRGVIVDHFEAGFLAGVKAVNPEIVVDIKYIDSFTDFAKGKAIASVMYESGVDVIFQVAGAGAGIFAEAKEIVEADPSREVWVIGVDQDQSPEGYISEERNITLTSTIKGVGTAVKDLASQAMNGQYHDGEHLIMGLQEQGVGLTKGELSESAQNSVEKYKNLIISGEQYVPLTTSDN</sequence>
<dbReference type="GO" id="GO:0005886">
    <property type="term" value="C:plasma membrane"/>
    <property type="evidence" value="ECO:0007669"/>
    <property type="project" value="UniProtKB-SubCell"/>
</dbReference>
<evidence type="ECO:0000259" key="7">
    <source>
        <dbReference type="Pfam" id="PF02608"/>
    </source>
</evidence>
<comment type="similarity">
    <text evidence="2">Belongs to the BMP lipoprotein family.</text>
</comment>
<keyword evidence="5" id="KW-0472">Membrane</keyword>
<accession>A0A1H9MNE4</accession>
<evidence type="ECO:0000256" key="1">
    <source>
        <dbReference type="ARBA" id="ARBA00004193"/>
    </source>
</evidence>
<evidence type="ECO:0000256" key="6">
    <source>
        <dbReference type="ARBA" id="ARBA00023288"/>
    </source>
</evidence>
<dbReference type="InterPro" id="IPR028082">
    <property type="entry name" value="Peripla_BP_I"/>
</dbReference>
<keyword evidence="9" id="KW-1185">Reference proteome</keyword>
<dbReference type="EMBL" id="FOGF01000028">
    <property type="protein sequence ID" value="SER25212.1"/>
    <property type="molecule type" value="Genomic_DNA"/>
</dbReference>
<evidence type="ECO:0000256" key="2">
    <source>
        <dbReference type="ARBA" id="ARBA00008610"/>
    </source>
</evidence>
<keyword evidence="6" id="KW-0449">Lipoprotein</keyword>
<proteinExistence type="inferred from homology"/>
<evidence type="ECO:0000256" key="4">
    <source>
        <dbReference type="ARBA" id="ARBA00022729"/>
    </source>
</evidence>
<dbReference type="InterPro" id="IPR003760">
    <property type="entry name" value="PnrA-like"/>
</dbReference>
<dbReference type="Proteomes" id="UP000198556">
    <property type="component" value="Unassembled WGS sequence"/>
</dbReference>
<feature type="domain" description="ABC transporter substrate-binding protein PnrA-like" evidence="7">
    <location>
        <begin position="36"/>
        <end position="336"/>
    </location>
</feature>
<gene>
    <name evidence="8" type="ORF">SAMN05421767_12828</name>
</gene>
<dbReference type="InterPro" id="IPR050957">
    <property type="entry name" value="BMP_lipoprotein"/>
</dbReference>
<evidence type="ECO:0000256" key="5">
    <source>
        <dbReference type="ARBA" id="ARBA00023136"/>
    </source>
</evidence>
<keyword evidence="4" id="KW-0732">Signal</keyword>
<keyword evidence="3" id="KW-1003">Cell membrane</keyword>
<dbReference type="Pfam" id="PF02608">
    <property type="entry name" value="Bmp"/>
    <property type="match status" value="1"/>
</dbReference>
<comment type="subcellular location">
    <subcellularLocation>
        <location evidence="1">Cell membrane</location>
        <topology evidence="1">Lipid-anchor</topology>
    </subcellularLocation>
</comment>
<dbReference type="AlphaFoldDB" id="A0A1H9MNE4"/>
<name>A0A1H9MNE4_9LACT</name>
<dbReference type="CDD" id="cd06354">
    <property type="entry name" value="PBP1_PrnA-like"/>
    <property type="match status" value="1"/>
</dbReference>
<evidence type="ECO:0000313" key="8">
    <source>
        <dbReference type="EMBL" id="SER25212.1"/>
    </source>
</evidence>
<reference evidence="8 9" key="1">
    <citation type="submission" date="2016-10" db="EMBL/GenBank/DDBJ databases">
        <authorList>
            <person name="de Groot N.N."/>
        </authorList>
    </citation>
    <scope>NUCLEOTIDE SEQUENCE [LARGE SCALE GENOMIC DNA]</scope>
    <source>
        <strain evidence="8 9">DSM 15827</strain>
    </source>
</reference>
<organism evidence="8 9">
    <name type="scientific">Granulicatella balaenopterae</name>
    <dbReference type="NCBI Taxonomy" id="137733"/>
    <lineage>
        <taxon>Bacteria</taxon>
        <taxon>Bacillati</taxon>
        <taxon>Bacillota</taxon>
        <taxon>Bacilli</taxon>
        <taxon>Lactobacillales</taxon>
        <taxon>Carnobacteriaceae</taxon>
        <taxon>Granulicatella</taxon>
    </lineage>
</organism>